<dbReference type="InterPro" id="IPR036396">
    <property type="entry name" value="Cyt_P450_sf"/>
</dbReference>
<keyword evidence="13" id="KW-0472">Membrane</keyword>
<dbReference type="STRING" id="151549.A0A4C1UJD0"/>
<dbReference type="InterPro" id="IPR001128">
    <property type="entry name" value="Cyt_P450"/>
</dbReference>
<evidence type="ECO:0000313" key="18">
    <source>
        <dbReference type="Proteomes" id="UP000299102"/>
    </source>
</evidence>
<sequence length="532" mass="61414">MYALIWGCVLLAILYFYLRKKHSYFKDHEVNHIPPVPILGNATKGLLKMQHLVEGFDKLYFAFPEDRFVGNYDLLWPTLMIRDPELLRLIGVKDFDYFSDHRPFTSENDPVFAKSLFGLKGQKWRDMRSTLSPAFTGSKLRGMVPLIQDCSKNLVRYLDAEIKKSDNGYLDVDSKDLFTRYANDVIATCAFGLRVDSIAEKDNEFYRMGHKCTNFSYVQILKMITILIFPFINKIMSIEIFPKDVTGFLKRIVLDTMTNRDQNKTYRPDVIQILLEAKKGILKHESLKDEKDAGFATVDESSIGKSVITHAWNDDELAAQAILFFFAGFDTVSTAMVFLMYELAVNGDVQTKLRREIDACYEKYNGKIDYDKLNQMKYLDMVFSETLRKWPPGASLDRECQNRYNLGKPHSKASKDFYLDKGTQVIVPVWSIHRDPCYYPEPARFDPERFSDDNKRNIKPFTYIPFGIGPRNCIGSRFALTEVKTMAFDLLRHFELSPAAKTRVPAVLDPSASFAMRLLGGHWIRIRARDTM</sequence>
<dbReference type="GO" id="GO:0020037">
    <property type="term" value="F:heme binding"/>
    <property type="evidence" value="ECO:0007669"/>
    <property type="project" value="InterPro"/>
</dbReference>
<evidence type="ECO:0000256" key="4">
    <source>
        <dbReference type="ARBA" id="ARBA00010617"/>
    </source>
</evidence>
<evidence type="ECO:0000256" key="13">
    <source>
        <dbReference type="ARBA" id="ARBA00023136"/>
    </source>
</evidence>
<dbReference type="PANTHER" id="PTHR24292">
    <property type="entry name" value="CYTOCHROME P450"/>
    <property type="match status" value="1"/>
</dbReference>
<reference evidence="17 18" key="1">
    <citation type="journal article" date="2019" name="Commun. Biol.">
        <title>The bagworm genome reveals a unique fibroin gene that provides high tensile strength.</title>
        <authorList>
            <person name="Kono N."/>
            <person name="Nakamura H."/>
            <person name="Ohtoshi R."/>
            <person name="Tomita M."/>
            <person name="Numata K."/>
            <person name="Arakawa K."/>
        </authorList>
    </citation>
    <scope>NUCLEOTIDE SEQUENCE [LARGE SCALE GENOMIC DNA]</scope>
</reference>
<protein>
    <recommendedName>
        <fullName evidence="5">unspecific monooxygenase</fullName>
        <ecNumber evidence="5">1.14.14.1</ecNumber>
    </recommendedName>
</protein>
<evidence type="ECO:0000313" key="17">
    <source>
        <dbReference type="EMBL" id="GBP26429.1"/>
    </source>
</evidence>
<dbReference type="InterPro" id="IPR002401">
    <property type="entry name" value="Cyt_P450_E_grp-I"/>
</dbReference>
<dbReference type="EMBL" id="BGZK01000180">
    <property type="protein sequence ID" value="GBP26429.1"/>
    <property type="molecule type" value="Genomic_DNA"/>
</dbReference>
<evidence type="ECO:0000256" key="15">
    <source>
        <dbReference type="PIRSR" id="PIRSR602401-1"/>
    </source>
</evidence>
<comment type="catalytic activity">
    <reaction evidence="14">
        <text>an organic molecule + reduced [NADPH--hemoprotein reductase] + O2 = an alcohol + oxidized [NADPH--hemoprotein reductase] + H2O + H(+)</text>
        <dbReference type="Rhea" id="RHEA:17149"/>
        <dbReference type="Rhea" id="RHEA-COMP:11964"/>
        <dbReference type="Rhea" id="RHEA-COMP:11965"/>
        <dbReference type="ChEBI" id="CHEBI:15377"/>
        <dbReference type="ChEBI" id="CHEBI:15378"/>
        <dbReference type="ChEBI" id="CHEBI:15379"/>
        <dbReference type="ChEBI" id="CHEBI:30879"/>
        <dbReference type="ChEBI" id="CHEBI:57618"/>
        <dbReference type="ChEBI" id="CHEBI:58210"/>
        <dbReference type="ChEBI" id="CHEBI:142491"/>
        <dbReference type="EC" id="1.14.14.1"/>
    </reaction>
</comment>
<dbReference type="PRINTS" id="PR00463">
    <property type="entry name" value="EP450I"/>
</dbReference>
<evidence type="ECO:0000256" key="12">
    <source>
        <dbReference type="ARBA" id="ARBA00023033"/>
    </source>
</evidence>
<keyword evidence="7 15" id="KW-0479">Metal-binding</keyword>
<dbReference type="AlphaFoldDB" id="A0A4C1UJD0"/>
<evidence type="ECO:0000256" key="2">
    <source>
        <dbReference type="ARBA" id="ARBA00004174"/>
    </source>
</evidence>
<evidence type="ECO:0000256" key="9">
    <source>
        <dbReference type="ARBA" id="ARBA00022848"/>
    </source>
</evidence>
<evidence type="ECO:0000256" key="16">
    <source>
        <dbReference type="RuleBase" id="RU000461"/>
    </source>
</evidence>
<organism evidence="17 18">
    <name type="scientific">Eumeta variegata</name>
    <name type="common">Bagworm moth</name>
    <name type="synonym">Eumeta japonica</name>
    <dbReference type="NCBI Taxonomy" id="151549"/>
    <lineage>
        <taxon>Eukaryota</taxon>
        <taxon>Metazoa</taxon>
        <taxon>Ecdysozoa</taxon>
        <taxon>Arthropoda</taxon>
        <taxon>Hexapoda</taxon>
        <taxon>Insecta</taxon>
        <taxon>Pterygota</taxon>
        <taxon>Neoptera</taxon>
        <taxon>Endopterygota</taxon>
        <taxon>Lepidoptera</taxon>
        <taxon>Glossata</taxon>
        <taxon>Ditrysia</taxon>
        <taxon>Tineoidea</taxon>
        <taxon>Psychidae</taxon>
        <taxon>Oiketicinae</taxon>
        <taxon>Eumeta</taxon>
    </lineage>
</organism>
<keyword evidence="8" id="KW-0256">Endoplasmic reticulum</keyword>
<proteinExistence type="inferred from homology"/>
<keyword evidence="9" id="KW-0492">Microsome</keyword>
<accession>A0A4C1UJD0</accession>
<evidence type="ECO:0000256" key="5">
    <source>
        <dbReference type="ARBA" id="ARBA00012109"/>
    </source>
</evidence>
<dbReference type="PROSITE" id="PS00086">
    <property type="entry name" value="CYTOCHROME_P450"/>
    <property type="match status" value="1"/>
</dbReference>
<evidence type="ECO:0000256" key="6">
    <source>
        <dbReference type="ARBA" id="ARBA00022617"/>
    </source>
</evidence>
<comment type="cofactor">
    <cofactor evidence="1 15">
        <name>heme</name>
        <dbReference type="ChEBI" id="CHEBI:30413"/>
    </cofactor>
</comment>
<dbReference type="GO" id="GO:0016712">
    <property type="term" value="F:oxidoreductase activity, acting on paired donors, with incorporation or reduction of molecular oxygen, reduced flavin or flavoprotein as one donor, and incorporation of one atom of oxygen"/>
    <property type="evidence" value="ECO:0007669"/>
    <property type="project" value="UniProtKB-EC"/>
</dbReference>
<evidence type="ECO:0000256" key="1">
    <source>
        <dbReference type="ARBA" id="ARBA00001971"/>
    </source>
</evidence>
<dbReference type="PANTHER" id="PTHR24292:SF54">
    <property type="entry name" value="CYP9F3-RELATED"/>
    <property type="match status" value="1"/>
</dbReference>
<dbReference type="EC" id="1.14.14.1" evidence="5"/>
<dbReference type="InterPro" id="IPR050476">
    <property type="entry name" value="Insect_CytP450_Detox"/>
</dbReference>
<comment type="caution">
    <text evidence="17">The sequence shown here is derived from an EMBL/GenBank/DDBJ whole genome shotgun (WGS) entry which is preliminary data.</text>
</comment>
<feature type="binding site" description="axial binding residue" evidence="15">
    <location>
        <position position="473"/>
    </location>
    <ligand>
        <name>heme</name>
        <dbReference type="ChEBI" id="CHEBI:30413"/>
    </ligand>
    <ligandPart>
        <name>Fe</name>
        <dbReference type="ChEBI" id="CHEBI:18248"/>
    </ligandPart>
</feature>
<evidence type="ECO:0000256" key="10">
    <source>
        <dbReference type="ARBA" id="ARBA00023002"/>
    </source>
</evidence>
<evidence type="ECO:0000256" key="7">
    <source>
        <dbReference type="ARBA" id="ARBA00022723"/>
    </source>
</evidence>
<keyword evidence="11 15" id="KW-0408">Iron</keyword>
<dbReference type="FunFam" id="1.10.630.10:FF:000042">
    <property type="entry name" value="Cytochrome P450"/>
    <property type="match status" value="1"/>
</dbReference>
<dbReference type="Gene3D" id="1.10.630.10">
    <property type="entry name" value="Cytochrome P450"/>
    <property type="match status" value="1"/>
</dbReference>
<name>A0A4C1UJD0_EUMVA</name>
<keyword evidence="10 16" id="KW-0560">Oxidoreductase</keyword>
<dbReference type="CDD" id="cd11056">
    <property type="entry name" value="CYP6-like"/>
    <property type="match status" value="1"/>
</dbReference>
<keyword evidence="12 16" id="KW-0503">Monooxygenase</keyword>
<evidence type="ECO:0000256" key="14">
    <source>
        <dbReference type="ARBA" id="ARBA00047827"/>
    </source>
</evidence>
<dbReference type="GO" id="GO:0005789">
    <property type="term" value="C:endoplasmic reticulum membrane"/>
    <property type="evidence" value="ECO:0007669"/>
    <property type="project" value="UniProtKB-SubCell"/>
</dbReference>
<keyword evidence="6 15" id="KW-0349">Heme</keyword>
<dbReference type="InterPro" id="IPR017972">
    <property type="entry name" value="Cyt_P450_CS"/>
</dbReference>
<evidence type="ECO:0000256" key="11">
    <source>
        <dbReference type="ARBA" id="ARBA00023004"/>
    </source>
</evidence>
<dbReference type="SUPFAM" id="SSF48264">
    <property type="entry name" value="Cytochrome P450"/>
    <property type="match status" value="1"/>
</dbReference>
<dbReference type="GO" id="GO:0005506">
    <property type="term" value="F:iron ion binding"/>
    <property type="evidence" value="ECO:0007669"/>
    <property type="project" value="InterPro"/>
</dbReference>
<evidence type="ECO:0000256" key="3">
    <source>
        <dbReference type="ARBA" id="ARBA00004406"/>
    </source>
</evidence>
<dbReference type="PRINTS" id="PR00385">
    <property type="entry name" value="P450"/>
</dbReference>
<comment type="subcellular location">
    <subcellularLocation>
        <location evidence="3">Endoplasmic reticulum membrane</location>
        <topology evidence="3">Peripheral membrane protein</topology>
    </subcellularLocation>
    <subcellularLocation>
        <location evidence="2">Microsome membrane</location>
        <topology evidence="2">Peripheral membrane protein</topology>
    </subcellularLocation>
</comment>
<keyword evidence="18" id="KW-1185">Reference proteome</keyword>
<comment type="similarity">
    <text evidence="4 16">Belongs to the cytochrome P450 family.</text>
</comment>
<dbReference type="OrthoDB" id="2789670at2759"/>
<evidence type="ECO:0000256" key="8">
    <source>
        <dbReference type="ARBA" id="ARBA00022824"/>
    </source>
</evidence>
<dbReference type="Proteomes" id="UP000299102">
    <property type="component" value="Unassembled WGS sequence"/>
</dbReference>
<gene>
    <name evidence="17" type="primary">CYP9E2</name>
    <name evidence="17" type="ORF">EVAR_75561_1</name>
</gene>
<dbReference type="Pfam" id="PF00067">
    <property type="entry name" value="p450"/>
    <property type="match status" value="1"/>
</dbReference>